<dbReference type="AlphaFoldDB" id="A0A4R9FQF8"/>
<dbReference type="InterPro" id="IPR057561">
    <property type="entry name" value="NADase_transloc"/>
</dbReference>
<accession>A0A4R9FQF8</accession>
<evidence type="ECO:0000313" key="3">
    <source>
        <dbReference type="Proteomes" id="UP000297453"/>
    </source>
</evidence>
<keyword evidence="3" id="KW-1185">Reference proteome</keyword>
<feature type="signal peptide" evidence="1">
    <location>
        <begin position="1"/>
        <end position="21"/>
    </location>
</feature>
<feature type="chain" id="PRO_5020612166" evidence="1">
    <location>
        <begin position="22"/>
        <end position="269"/>
    </location>
</feature>
<evidence type="ECO:0000256" key="1">
    <source>
        <dbReference type="SAM" id="SignalP"/>
    </source>
</evidence>
<sequence length="269" mass="29892">MNIFKVLIIYSLGVVAFPAFSQVEQSVDCFSQESNTPLRNLSKQDAPKISGSFYTAGHGKPAFGLTWASSYWPDRPGFNVNKTAPAKSGPKYDEWAEDTCRFNAYKAQDLLSGTMWCAGGSGKGIGEVLMGYIDLKKDHFYILPGVQDRREKFEAYSRPSEIIIHYLLPTKIGISQNGAAILSSAYYFSSQSIKLSSEPGYQEIKIDRYKELLRDADKDKSSKFGQNFALVAIEIVSVIEGKKVKDHACIAEIGNLEPEGSYKSFVMKE</sequence>
<evidence type="ECO:0000313" key="2">
    <source>
        <dbReference type="EMBL" id="TGK00811.1"/>
    </source>
</evidence>
<organism evidence="2 3">
    <name type="scientific">Leptospira semungkisensis</name>
    <dbReference type="NCBI Taxonomy" id="2484985"/>
    <lineage>
        <taxon>Bacteria</taxon>
        <taxon>Pseudomonadati</taxon>
        <taxon>Spirochaetota</taxon>
        <taxon>Spirochaetia</taxon>
        <taxon>Leptospirales</taxon>
        <taxon>Leptospiraceae</taxon>
        <taxon>Leptospira</taxon>
    </lineage>
</organism>
<protein>
    <submittedName>
        <fullName evidence="2">Uncharacterized protein</fullName>
    </submittedName>
</protein>
<dbReference type="Proteomes" id="UP000297453">
    <property type="component" value="Unassembled WGS sequence"/>
</dbReference>
<name>A0A4R9FQF8_9LEPT</name>
<reference evidence="2" key="1">
    <citation type="journal article" date="2019" name="PLoS Negl. Trop. Dis.">
        <title>Revisiting the worldwide diversity of Leptospira species in the environment.</title>
        <authorList>
            <person name="Vincent A.T."/>
            <person name="Schiettekatte O."/>
            <person name="Bourhy P."/>
            <person name="Veyrier F.J."/>
            <person name="Picardeau M."/>
        </authorList>
    </citation>
    <scope>NUCLEOTIDE SEQUENCE [LARGE SCALE GENOMIC DNA]</scope>
    <source>
        <strain evidence="2">SSS9</strain>
    </source>
</reference>
<keyword evidence="1" id="KW-0732">Signal</keyword>
<comment type="caution">
    <text evidence="2">The sequence shown here is derived from an EMBL/GenBank/DDBJ whole genome shotgun (WGS) entry which is preliminary data.</text>
</comment>
<proteinExistence type="predicted"/>
<dbReference type="OrthoDB" id="330541at2"/>
<gene>
    <name evidence="2" type="ORF">EHO59_12825</name>
</gene>
<dbReference type="RefSeq" id="WP_135588671.1">
    <property type="nucleotide sequence ID" value="NZ_RQEP01000018.1"/>
</dbReference>
<dbReference type="NCBIfam" id="NF047619">
    <property type="entry name" value="NADase_discoid"/>
    <property type="match status" value="1"/>
</dbReference>
<dbReference type="EMBL" id="RQEP01000018">
    <property type="protein sequence ID" value="TGK00811.1"/>
    <property type="molecule type" value="Genomic_DNA"/>
</dbReference>